<keyword evidence="2" id="KW-0560">Oxidoreductase</keyword>
<keyword evidence="5" id="KW-1185">Reference proteome</keyword>
<dbReference type="Proteomes" id="UP001583193">
    <property type="component" value="Unassembled WGS sequence"/>
</dbReference>
<dbReference type="InterPro" id="IPR045312">
    <property type="entry name" value="PCBER-like"/>
</dbReference>
<dbReference type="SUPFAM" id="SSF51735">
    <property type="entry name" value="NAD(P)-binding Rossmann-fold domains"/>
    <property type="match status" value="1"/>
</dbReference>
<organism evidence="4 5">
    <name type="scientific">Paecilomyces lecythidis</name>
    <dbReference type="NCBI Taxonomy" id="3004212"/>
    <lineage>
        <taxon>Eukaryota</taxon>
        <taxon>Fungi</taxon>
        <taxon>Dikarya</taxon>
        <taxon>Ascomycota</taxon>
        <taxon>Pezizomycotina</taxon>
        <taxon>Eurotiomycetes</taxon>
        <taxon>Eurotiomycetidae</taxon>
        <taxon>Eurotiales</taxon>
        <taxon>Thermoascaceae</taxon>
        <taxon>Paecilomyces</taxon>
    </lineage>
</organism>
<protein>
    <recommendedName>
        <fullName evidence="3">NmrA-like domain-containing protein</fullName>
    </recommendedName>
</protein>
<reference evidence="4 5" key="1">
    <citation type="journal article" date="2024" name="IMA Fungus">
        <title>IMA Genome - F19 : A genome assembly and annotation guide to empower mycologists, including annotated draft genome sequences of Ceratocystis pirilliformis, Diaporthe australafricana, Fusarium ophioides, Paecilomyces lecythidis, and Sporothrix stenoceras.</title>
        <authorList>
            <person name="Aylward J."/>
            <person name="Wilson A.M."/>
            <person name="Visagie C.M."/>
            <person name="Spraker J."/>
            <person name="Barnes I."/>
            <person name="Buitendag C."/>
            <person name="Ceriani C."/>
            <person name="Del Mar Angel L."/>
            <person name="du Plessis D."/>
            <person name="Fuchs T."/>
            <person name="Gasser K."/>
            <person name="Kramer D."/>
            <person name="Li W."/>
            <person name="Munsamy K."/>
            <person name="Piso A."/>
            <person name="Price J.L."/>
            <person name="Sonnekus B."/>
            <person name="Thomas C."/>
            <person name="van der Nest A."/>
            <person name="van Dijk A."/>
            <person name="van Heerden A."/>
            <person name="van Vuuren N."/>
            <person name="Yilmaz N."/>
            <person name="Duong T.A."/>
            <person name="van der Merwe N.A."/>
            <person name="Wingfield M.J."/>
            <person name="Wingfield B.D."/>
        </authorList>
    </citation>
    <scope>NUCLEOTIDE SEQUENCE [LARGE SCALE GENOMIC DNA]</scope>
    <source>
        <strain evidence="4 5">CMW 18167</strain>
    </source>
</reference>
<dbReference type="PANTHER" id="PTHR47706">
    <property type="entry name" value="NMRA-LIKE FAMILY PROTEIN"/>
    <property type="match status" value="1"/>
</dbReference>
<gene>
    <name evidence="4" type="ORF">Plec18167_003260</name>
</gene>
<proteinExistence type="predicted"/>
<dbReference type="EMBL" id="JAVDPF010000007">
    <property type="protein sequence ID" value="KAL1881662.1"/>
    <property type="molecule type" value="Genomic_DNA"/>
</dbReference>
<dbReference type="Gene3D" id="3.90.25.10">
    <property type="entry name" value="UDP-galactose 4-epimerase, domain 1"/>
    <property type="match status" value="1"/>
</dbReference>
<dbReference type="CDD" id="cd05259">
    <property type="entry name" value="PCBER_SDR_a"/>
    <property type="match status" value="1"/>
</dbReference>
<accession>A0ABR3Y173</accession>
<name>A0ABR3Y173_9EURO</name>
<sequence>MPAAIKNVAVAGGTGTLGTHVVNALLDSGAFNVTVLTRNSSAKVHPNISVKQVDYRSVESLIDALRGQDAVIDSTYSETDAASPCHLIDASIAAGVYRYIPPEFGSDPLNENVQALPFFQRKATVTRHLFEKVKDTNLTWTAIANGPFFDPPLKDGTLGIDVRKKKATIYGNENCVSPWTTLQAIGKATAQVLLKPGDTENKVVYISNANLSQNDILKLAMEELGENDWEIRSEDIHKSYEEANNKLRQGEIDLGVIFTLLKYSMTSQVYTYVWESNDNNLLGVEQFTDDKVKALIGEIANGSDQAYI</sequence>
<evidence type="ECO:0000256" key="1">
    <source>
        <dbReference type="ARBA" id="ARBA00022857"/>
    </source>
</evidence>
<evidence type="ECO:0000256" key="2">
    <source>
        <dbReference type="ARBA" id="ARBA00023002"/>
    </source>
</evidence>
<dbReference type="Pfam" id="PF05368">
    <property type="entry name" value="NmrA"/>
    <property type="match status" value="1"/>
</dbReference>
<evidence type="ECO:0000313" key="5">
    <source>
        <dbReference type="Proteomes" id="UP001583193"/>
    </source>
</evidence>
<keyword evidence="1" id="KW-0521">NADP</keyword>
<evidence type="ECO:0000259" key="3">
    <source>
        <dbReference type="Pfam" id="PF05368"/>
    </source>
</evidence>
<dbReference type="InterPro" id="IPR036291">
    <property type="entry name" value="NAD(P)-bd_dom_sf"/>
</dbReference>
<dbReference type="Gene3D" id="3.40.50.720">
    <property type="entry name" value="NAD(P)-binding Rossmann-like Domain"/>
    <property type="match status" value="1"/>
</dbReference>
<dbReference type="PANTHER" id="PTHR47706:SF1">
    <property type="entry name" value="CIPA-LIKE, PUTATIVE (AFU_ORTHOLOGUE AFUA_1G12460)-RELATED"/>
    <property type="match status" value="1"/>
</dbReference>
<dbReference type="InterPro" id="IPR051609">
    <property type="entry name" value="NmrA/Isoflavone_reductase-like"/>
</dbReference>
<feature type="domain" description="NmrA-like" evidence="3">
    <location>
        <begin position="6"/>
        <end position="226"/>
    </location>
</feature>
<evidence type="ECO:0000313" key="4">
    <source>
        <dbReference type="EMBL" id="KAL1881662.1"/>
    </source>
</evidence>
<comment type="caution">
    <text evidence="4">The sequence shown here is derived from an EMBL/GenBank/DDBJ whole genome shotgun (WGS) entry which is preliminary data.</text>
</comment>
<dbReference type="InterPro" id="IPR008030">
    <property type="entry name" value="NmrA-like"/>
</dbReference>